<comment type="caution">
    <text evidence="1">The sequence shown here is derived from an EMBL/GenBank/DDBJ whole genome shotgun (WGS) entry which is preliminary data.</text>
</comment>
<accession>A0A849VN80</accession>
<name>A0A849VN80_9HYPH</name>
<dbReference type="EMBL" id="JABUMX010000002">
    <property type="protein sequence ID" value="NTS31352.1"/>
    <property type="molecule type" value="Genomic_DNA"/>
</dbReference>
<sequence length="151" mass="16700">MNTIFTDRAAATACSYCEKDKFSGWIESTGAASISLTFKDVMPQTINGRLQCEECETIYLSIPETALSNSPIFCSDCGAFMGRWSDIKDEFFSQGGRDGIFELRDGQIMRTDLKLLAILGSRSIVRIRTIRVASDSEFVRSRSLPIAATDS</sequence>
<evidence type="ECO:0000313" key="1">
    <source>
        <dbReference type="EMBL" id="NTS31352.1"/>
    </source>
</evidence>
<dbReference type="AlphaFoldDB" id="A0A849VN80"/>
<proteinExistence type="predicted"/>
<gene>
    <name evidence="1" type="ORF">HQ945_08805</name>
</gene>
<organism evidence="1 2">
    <name type="scientific">Phyllobacterium pellucidum</name>
    <dbReference type="NCBI Taxonomy" id="2740464"/>
    <lineage>
        <taxon>Bacteria</taxon>
        <taxon>Pseudomonadati</taxon>
        <taxon>Pseudomonadota</taxon>
        <taxon>Alphaproteobacteria</taxon>
        <taxon>Hyphomicrobiales</taxon>
        <taxon>Phyllobacteriaceae</taxon>
        <taxon>Phyllobacterium</taxon>
    </lineage>
</organism>
<dbReference type="RefSeq" id="WP_174207980.1">
    <property type="nucleotide sequence ID" value="NZ_JABUMX010000002.1"/>
</dbReference>
<dbReference type="Proteomes" id="UP000550508">
    <property type="component" value="Unassembled WGS sequence"/>
</dbReference>
<reference evidence="1 2" key="1">
    <citation type="submission" date="2020-05" db="EMBL/GenBank/DDBJ databases">
        <authorList>
            <person name="Kim M.K."/>
        </authorList>
    </citation>
    <scope>NUCLEOTIDE SEQUENCE [LARGE SCALE GENOMIC DNA]</scope>
    <source>
        <strain evidence="1 2">BT25</strain>
    </source>
</reference>
<protein>
    <submittedName>
        <fullName evidence="1">Uncharacterized protein</fullName>
    </submittedName>
</protein>
<evidence type="ECO:0000313" key="2">
    <source>
        <dbReference type="Proteomes" id="UP000550508"/>
    </source>
</evidence>
<keyword evidence="2" id="KW-1185">Reference proteome</keyword>